<feature type="region of interest" description="Disordered" evidence="1">
    <location>
        <begin position="133"/>
        <end position="171"/>
    </location>
</feature>
<feature type="chain" id="PRO_5007655030" evidence="2">
    <location>
        <begin position="29"/>
        <end position="171"/>
    </location>
</feature>
<protein>
    <submittedName>
        <fullName evidence="3">Uncharacterized protein</fullName>
    </submittedName>
</protein>
<evidence type="ECO:0000313" key="4">
    <source>
        <dbReference type="EMBL" id="CEL64837.1"/>
    </source>
</evidence>
<feature type="signal peptide" evidence="2">
    <location>
        <begin position="1"/>
        <end position="28"/>
    </location>
</feature>
<dbReference type="EMBL" id="FR823383">
    <property type="protein sequence ID" value="CBZ50236.1"/>
    <property type="molecule type" value="Genomic_DNA"/>
</dbReference>
<reference evidence="4" key="4">
    <citation type="journal article" date="2015" name="PLoS ONE">
        <title>Comprehensive Evaluation of Toxoplasma gondii VEG and Neospora caninum LIV Genomes with Tachyzoite Stage Transcriptome and Proteome Defines Novel Transcript Features.</title>
        <authorList>
            <person name="Ramaprasad A."/>
            <person name="Mourier T."/>
            <person name="Naeem R."/>
            <person name="Malas T.B."/>
            <person name="Moussa E."/>
            <person name="Panigrahi A."/>
            <person name="Vermont S.J."/>
            <person name="Otto T.D."/>
            <person name="Wastling J."/>
            <person name="Pain A."/>
        </authorList>
    </citation>
    <scope>NUCLEOTIDE SEQUENCE</scope>
    <source>
        <strain evidence="4">Liverpool</strain>
    </source>
</reference>
<organism evidence="3 5">
    <name type="scientific">Neospora caninum (strain Liverpool)</name>
    <dbReference type="NCBI Taxonomy" id="572307"/>
    <lineage>
        <taxon>Eukaryota</taxon>
        <taxon>Sar</taxon>
        <taxon>Alveolata</taxon>
        <taxon>Apicomplexa</taxon>
        <taxon>Conoidasida</taxon>
        <taxon>Coccidia</taxon>
        <taxon>Eucoccidiorida</taxon>
        <taxon>Eimeriorina</taxon>
        <taxon>Sarcocystidae</taxon>
        <taxon>Neospora</taxon>
    </lineage>
</organism>
<dbReference type="EMBL" id="LN714477">
    <property type="protein sequence ID" value="CEL64837.1"/>
    <property type="molecule type" value="Genomic_DNA"/>
</dbReference>
<dbReference type="GeneID" id="13441509"/>
<accession>F0V9S5</accession>
<name>F0V9S5_NEOCL</name>
<sequence length="171" mass="18660">MPSVPIRSFFFYVLVTTVVVVPQRHVTAVRLAVSTGLSRKVGGAGGAPPKEDKIGVAQHTAADMETLIQQISTIDEENETRIYFINLGGSSRKELWKHGEDIKKANEQRRSLFDKLLSLLVDLKRLIAELQDSDPASTQGATSDHLTPLKDTVSRAEEVLQRGPSGRGASP</sequence>
<evidence type="ECO:0000313" key="3">
    <source>
        <dbReference type="EMBL" id="CBZ50236.1"/>
    </source>
</evidence>
<proteinExistence type="predicted"/>
<keyword evidence="5" id="KW-1185">Reference proteome</keyword>
<dbReference type="VEuPathDB" id="ToxoDB:NCLIV_007105"/>
<evidence type="ECO:0000256" key="1">
    <source>
        <dbReference type="SAM" id="MobiDB-lite"/>
    </source>
</evidence>
<evidence type="ECO:0000313" key="5">
    <source>
        <dbReference type="Proteomes" id="UP000007494"/>
    </source>
</evidence>
<reference evidence="3" key="1">
    <citation type="submission" date="2011-02" db="EMBL/GenBank/DDBJ databases">
        <authorList>
            <person name="Aslett M."/>
        </authorList>
    </citation>
    <scope>NUCLEOTIDE SEQUENCE</scope>
    <source>
        <strain evidence="3">Liverpool</strain>
    </source>
</reference>
<feature type="compositionally biased region" description="Polar residues" evidence="1">
    <location>
        <begin position="134"/>
        <end position="145"/>
    </location>
</feature>
<dbReference type="Proteomes" id="UP000007494">
    <property type="component" value="Chromosome III"/>
</dbReference>
<reference evidence="3" key="2">
    <citation type="submission" date="2011-03" db="EMBL/GenBank/DDBJ databases">
        <title>Comparative genomics and transcriptomics of Neospora caninum and Toxoplasma gondii.</title>
        <authorList>
            <person name="Reid A.J."/>
            <person name="Sohal A."/>
            <person name="Harris D."/>
            <person name="Quail M."/>
            <person name="Sanders M."/>
            <person name="Berriman M."/>
            <person name="Wastling J.M."/>
            <person name="Pain A."/>
        </authorList>
    </citation>
    <scope>NUCLEOTIDE SEQUENCE</scope>
    <source>
        <strain evidence="3">Liverpool</strain>
    </source>
</reference>
<dbReference type="RefSeq" id="XP_003880271.1">
    <property type="nucleotide sequence ID" value="XM_003880222.1"/>
</dbReference>
<dbReference type="InParanoid" id="F0V9S5"/>
<keyword evidence="2" id="KW-0732">Signal</keyword>
<dbReference type="AlphaFoldDB" id="F0V9S5"/>
<gene>
    <name evidence="4" type="ORF">BN1204_007105_1</name>
    <name evidence="3" type="ORF">NCLIV_007105</name>
</gene>
<evidence type="ECO:0000256" key="2">
    <source>
        <dbReference type="SAM" id="SignalP"/>
    </source>
</evidence>
<reference evidence="5" key="3">
    <citation type="journal article" date="2012" name="PLoS Pathog.">
        <title>Comparative genomics of the apicomplexan parasites Toxoplasma gondii and Neospora caninum: Coccidia differing in host range and transmission strategy.</title>
        <authorList>
            <person name="Reid A.J."/>
            <person name="Vermont S.J."/>
            <person name="Cotton J.A."/>
            <person name="Harris D."/>
            <person name="Hill-Cawthorne G.A."/>
            <person name="Konen-Waisman S."/>
            <person name="Latham S.M."/>
            <person name="Mourier T."/>
            <person name="Norton R."/>
            <person name="Quail M.A."/>
            <person name="Sanders M."/>
            <person name="Shanmugam D."/>
            <person name="Sohal A."/>
            <person name="Wasmuth J.D."/>
            <person name="Brunk B."/>
            <person name="Grigg M.E."/>
            <person name="Howard J.C."/>
            <person name="Parkinson J."/>
            <person name="Roos D.S."/>
            <person name="Trees A.J."/>
            <person name="Berriman M."/>
            <person name="Pain A."/>
            <person name="Wastling J.M."/>
        </authorList>
    </citation>
    <scope>NUCLEOTIDE SEQUENCE [LARGE SCALE GENOMIC DNA]</scope>
    <source>
        <strain evidence="5">Liverpool</strain>
    </source>
</reference>